<protein>
    <submittedName>
        <fullName evidence="2">HIT domain-containing protein</fullName>
    </submittedName>
</protein>
<gene>
    <name evidence="2" type="ORF">OKA04_07170</name>
</gene>
<evidence type="ECO:0000313" key="3">
    <source>
        <dbReference type="Proteomes" id="UP001207930"/>
    </source>
</evidence>
<dbReference type="InterPro" id="IPR011146">
    <property type="entry name" value="HIT-like"/>
</dbReference>
<sequence length="61" mass="6743">MKDRSRQEEAGILPAPKIAREQGFAEDGFRLVINCGKNGGETVPHLHIHILAGRQLEWPPG</sequence>
<dbReference type="Pfam" id="PF01230">
    <property type="entry name" value="HIT"/>
    <property type="match status" value="1"/>
</dbReference>
<reference evidence="2 3" key="1">
    <citation type="submission" date="2022-10" db="EMBL/GenBank/DDBJ databases">
        <title>Luteolibacter flavescens strain MCCC 1K03193, whole genome shotgun sequencing project.</title>
        <authorList>
            <person name="Zhao G."/>
            <person name="Shen L."/>
        </authorList>
    </citation>
    <scope>NUCLEOTIDE SEQUENCE [LARGE SCALE GENOMIC DNA]</scope>
    <source>
        <strain evidence="2 3">MCCC 1K03193</strain>
    </source>
</reference>
<dbReference type="RefSeq" id="WP_264500465.1">
    <property type="nucleotide sequence ID" value="NZ_JAPDDS010000003.1"/>
</dbReference>
<dbReference type="Proteomes" id="UP001207930">
    <property type="component" value="Unassembled WGS sequence"/>
</dbReference>
<dbReference type="PANTHER" id="PTHR23089">
    <property type="entry name" value="HISTIDINE TRIAD HIT PROTEIN"/>
    <property type="match status" value="1"/>
</dbReference>
<accession>A0ABT3FLQ8</accession>
<evidence type="ECO:0000313" key="2">
    <source>
        <dbReference type="EMBL" id="MCW1884507.1"/>
    </source>
</evidence>
<proteinExistence type="predicted"/>
<keyword evidence="3" id="KW-1185">Reference proteome</keyword>
<dbReference type="InterPro" id="IPR036265">
    <property type="entry name" value="HIT-like_sf"/>
</dbReference>
<feature type="domain" description="HIT" evidence="1">
    <location>
        <begin position="21"/>
        <end position="55"/>
    </location>
</feature>
<comment type="caution">
    <text evidence="2">The sequence shown here is derived from an EMBL/GenBank/DDBJ whole genome shotgun (WGS) entry which is preliminary data.</text>
</comment>
<dbReference type="InterPro" id="IPR001310">
    <property type="entry name" value="Histidine_triad_HIT"/>
</dbReference>
<dbReference type="SUPFAM" id="SSF54197">
    <property type="entry name" value="HIT-like"/>
    <property type="match status" value="1"/>
</dbReference>
<name>A0ABT3FLQ8_9BACT</name>
<organism evidence="2 3">
    <name type="scientific">Luteolibacter flavescens</name>
    <dbReference type="NCBI Taxonomy" id="1859460"/>
    <lineage>
        <taxon>Bacteria</taxon>
        <taxon>Pseudomonadati</taxon>
        <taxon>Verrucomicrobiota</taxon>
        <taxon>Verrucomicrobiia</taxon>
        <taxon>Verrucomicrobiales</taxon>
        <taxon>Verrucomicrobiaceae</taxon>
        <taxon>Luteolibacter</taxon>
    </lineage>
</organism>
<evidence type="ECO:0000259" key="1">
    <source>
        <dbReference type="Pfam" id="PF01230"/>
    </source>
</evidence>
<dbReference type="EMBL" id="JAPDDS010000003">
    <property type="protein sequence ID" value="MCW1884507.1"/>
    <property type="molecule type" value="Genomic_DNA"/>
</dbReference>
<dbReference type="Gene3D" id="3.30.428.10">
    <property type="entry name" value="HIT-like"/>
    <property type="match status" value="1"/>
</dbReference>